<dbReference type="NCBIfam" id="TIGR02189">
    <property type="entry name" value="GlrX-like_plant"/>
    <property type="match status" value="1"/>
</dbReference>
<gene>
    <name evidence="6" type="ORF">AMTR_s00057p00176460</name>
</gene>
<sequence>MDKVKRMASQNAVVVFSKSTCPMSHAIQTFFHDLGVHATVYEVDELPNGREIERALANLVGRGPPIPATFIGGHFVGPTDKVMSVHLSGKLVPMLRKAGALWV</sequence>
<organism evidence="6 7">
    <name type="scientific">Amborella trichopoda</name>
    <dbReference type="NCBI Taxonomy" id="13333"/>
    <lineage>
        <taxon>Eukaryota</taxon>
        <taxon>Viridiplantae</taxon>
        <taxon>Streptophyta</taxon>
        <taxon>Embryophyta</taxon>
        <taxon>Tracheophyta</taxon>
        <taxon>Spermatophyta</taxon>
        <taxon>Magnoliopsida</taxon>
        <taxon>Amborellales</taxon>
        <taxon>Amborellaceae</taxon>
        <taxon>Amborella</taxon>
    </lineage>
</organism>
<feature type="domain" description="Glutaredoxin" evidence="5">
    <location>
        <begin position="13"/>
        <end position="76"/>
    </location>
</feature>
<dbReference type="GO" id="GO:0005737">
    <property type="term" value="C:cytoplasm"/>
    <property type="evidence" value="ECO:0007669"/>
    <property type="project" value="UniProtKB-SubCell"/>
</dbReference>
<evidence type="ECO:0000256" key="3">
    <source>
        <dbReference type="ARBA" id="ARBA00022490"/>
    </source>
</evidence>
<dbReference type="EMBL" id="KI392405">
    <property type="protein sequence ID" value="ERN16921.1"/>
    <property type="molecule type" value="Genomic_DNA"/>
</dbReference>
<dbReference type="OMA" id="EMEWALI"/>
<dbReference type="Gene3D" id="3.40.30.10">
    <property type="entry name" value="Glutaredoxin"/>
    <property type="match status" value="1"/>
</dbReference>
<evidence type="ECO:0000313" key="6">
    <source>
        <dbReference type="EMBL" id="ERN16921.1"/>
    </source>
</evidence>
<dbReference type="HOGENOM" id="CLU_026126_6_0_1"/>
<dbReference type="InterPro" id="IPR011905">
    <property type="entry name" value="GlrX-like_pln_2"/>
</dbReference>
<dbReference type="InterPro" id="IPR002109">
    <property type="entry name" value="Glutaredoxin"/>
</dbReference>
<name>U5CUD3_AMBTC</name>
<keyword evidence="7" id="KW-1185">Reference proteome</keyword>
<dbReference type="SUPFAM" id="SSF52833">
    <property type="entry name" value="Thioredoxin-like"/>
    <property type="match status" value="1"/>
</dbReference>
<evidence type="ECO:0000313" key="7">
    <source>
        <dbReference type="Proteomes" id="UP000017836"/>
    </source>
</evidence>
<dbReference type="OrthoDB" id="418495at2759"/>
<dbReference type="PANTHER" id="PTHR10168">
    <property type="entry name" value="GLUTAREDOXIN"/>
    <property type="match status" value="1"/>
</dbReference>
<evidence type="ECO:0000256" key="4">
    <source>
        <dbReference type="ARBA" id="ARBA00023284"/>
    </source>
</evidence>
<evidence type="ECO:0000259" key="5">
    <source>
        <dbReference type="Pfam" id="PF00462"/>
    </source>
</evidence>
<dbReference type="eggNOG" id="KOG1752">
    <property type="taxonomic scope" value="Eukaryota"/>
</dbReference>
<keyword evidence="4" id="KW-0676">Redox-active center</keyword>
<dbReference type="InterPro" id="IPR036249">
    <property type="entry name" value="Thioredoxin-like_sf"/>
</dbReference>
<proteinExistence type="inferred from homology"/>
<comment type="subcellular location">
    <subcellularLocation>
        <location evidence="1">Cytoplasm</location>
    </subcellularLocation>
</comment>
<keyword evidence="3" id="KW-0963">Cytoplasm</keyword>
<accession>U5CUD3</accession>
<dbReference type="Proteomes" id="UP000017836">
    <property type="component" value="Unassembled WGS sequence"/>
</dbReference>
<dbReference type="CDD" id="cd03419">
    <property type="entry name" value="GRX_GRXh_1_2_like"/>
    <property type="match status" value="1"/>
</dbReference>
<comment type="similarity">
    <text evidence="2">Belongs to the glutaredoxin family. CC-type subfamily.</text>
</comment>
<dbReference type="Gramene" id="ERN16921">
    <property type="protein sequence ID" value="ERN16921"/>
    <property type="gene ID" value="AMTR_s00057p00176460"/>
</dbReference>
<dbReference type="KEGG" id="atr:18445251"/>
<evidence type="ECO:0000256" key="1">
    <source>
        <dbReference type="ARBA" id="ARBA00004496"/>
    </source>
</evidence>
<dbReference type="AlphaFoldDB" id="U5CUD3"/>
<dbReference type="Pfam" id="PF00462">
    <property type="entry name" value="Glutaredoxin"/>
    <property type="match status" value="1"/>
</dbReference>
<dbReference type="STRING" id="13333.U5CUD3"/>
<evidence type="ECO:0000256" key="2">
    <source>
        <dbReference type="ARBA" id="ARBA00007568"/>
    </source>
</evidence>
<protein>
    <recommendedName>
        <fullName evidence="5">Glutaredoxin domain-containing protein</fullName>
    </recommendedName>
</protein>
<dbReference type="PROSITE" id="PS51354">
    <property type="entry name" value="GLUTAREDOXIN_2"/>
    <property type="match status" value="1"/>
</dbReference>
<reference evidence="7" key="1">
    <citation type="journal article" date="2013" name="Science">
        <title>The Amborella genome and the evolution of flowering plants.</title>
        <authorList>
            <consortium name="Amborella Genome Project"/>
        </authorList>
    </citation>
    <scope>NUCLEOTIDE SEQUENCE [LARGE SCALE GENOMIC DNA]</scope>
</reference>